<organism evidence="1 2">
    <name type="scientific">Apolygus lucorum</name>
    <name type="common">Small green plant bug</name>
    <name type="synonym">Lygocoris lucorum</name>
    <dbReference type="NCBI Taxonomy" id="248454"/>
    <lineage>
        <taxon>Eukaryota</taxon>
        <taxon>Metazoa</taxon>
        <taxon>Ecdysozoa</taxon>
        <taxon>Arthropoda</taxon>
        <taxon>Hexapoda</taxon>
        <taxon>Insecta</taxon>
        <taxon>Pterygota</taxon>
        <taxon>Neoptera</taxon>
        <taxon>Paraneoptera</taxon>
        <taxon>Hemiptera</taxon>
        <taxon>Heteroptera</taxon>
        <taxon>Panheteroptera</taxon>
        <taxon>Cimicomorpha</taxon>
        <taxon>Miridae</taxon>
        <taxon>Mirini</taxon>
        <taxon>Apolygus</taxon>
    </lineage>
</organism>
<dbReference type="AlphaFoldDB" id="A0A8S9X767"/>
<evidence type="ECO:0000313" key="2">
    <source>
        <dbReference type="Proteomes" id="UP000466442"/>
    </source>
</evidence>
<proteinExistence type="predicted"/>
<dbReference type="Proteomes" id="UP000466442">
    <property type="component" value="Linkage Group LG9"/>
</dbReference>
<sequence length="67" mass="7627">MDPWNSEYSPNWLTENNDFTATLKIAAAAHGDFDGTERSKEILGKRHSNTNLCMDIPVYCHLRKSLT</sequence>
<comment type="caution">
    <text evidence="1">The sequence shown here is derived from an EMBL/GenBank/DDBJ whole genome shotgun (WGS) entry which is preliminary data.</text>
</comment>
<reference evidence="1" key="1">
    <citation type="journal article" date="2021" name="Mol. Ecol. Resour.">
        <title>Apolygus lucorum genome provides insights into omnivorousness and mesophyll feeding.</title>
        <authorList>
            <person name="Liu Y."/>
            <person name="Liu H."/>
            <person name="Wang H."/>
            <person name="Huang T."/>
            <person name="Liu B."/>
            <person name="Yang B."/>
            <person name="Yin L."/>
            <person name="Li B."/>
            <person name="Zhang Y."/>
            <person name="Zhang S."/>
            <person name="Jiang F."/>
            <person name="Zhang X."/>
            <person name="Ren Y."/>
            <person name="Wang B."/>
            <person name="Wang S."/>
            <person name="Lu Y."/>
            <person name="Wu K."/>
            <person name="Fan W."/>
            <person name="Wang G."/>
        </authorList>
    </citation>
    <scope>NUCLEOTIDE SEQUENCE</scope>
    <source>
        <strain evidence="1">12Hb</strain>
    </source>
</reference>
<keyword evidence="2" id="KW-1185">Reference proteome</keyword>
<name>A0A8S9X767_APOLU</name>
<gene>
    <name evidence="1" type="ORF">GE061_018990</name>
</gene>
<dbReference type="EMBL" id="WIXP02000009">
    <property type="protein sequence ID" value="KAF6204827.1"/>
    <property type="molecule type" value="Genomic_DNA"/>
</dbReference>
<evidence type="ECO:0000313" key="1">
    <source>
        <dbReference type="EMBL" id="KAF6204827.1"/>
    </source>
</evidence>
<accession>A0A8S9X767</accession>
<protein>
    <submittedName>
        <fullName evidence="1">Uncharacterized protein</fullName>
    </submittedName>
</protein>